<evidence type="ECO:0000259" key="2">
    <source>
        <dbReference type="SMART" id="SM01126"/>
    </source>
</evidence>
<dbReference type="InterPro" id="IPR024445">
    <property type="entry name" value="Tnp_ISXO2-like"/>
</dbReference>
<feature type="domain" description="ISXO2-like transposase" evidence="2">
    <location>
        <begin position="418"/>
        <end position="560"/>
    </location>
</feature>
<dbReference type="OrthoDB" id="2194918at2759"/>
<keyword evidence="4" id="KW-1185">Reference proteome</keyword>
<evidence type="ECO:0000313" key="3">
    <source>
        <dbReference type="EMBL" id="KAH9384292.1"/>
    </source>
</evidence>
<dbReference type="InterPro" id="IPR053164">
    <property type="entry name" value="IS1016-like_transposase"/>
</dbReference>
<dbReference type="AlphaFoldDB" id="A0A9J6HAF2"/>
<proteinExistence type="predicted"/>
<dbReference type="Pfam" id="PF12762">
    <property type="entry name" value="DDE_Tnp_IS1595"/>
    <property type="match status" value="1"/>
</dbReference>
<dbReference type="SMART" id="SM01126">
    <property type="entry name" value="DDE_Tnp_IS1595"/>
    <property type="match status" value="1"/>
</dbReference>
<feature type="compositionally biased region" description="Basic and acidic residues" evidence="1">
    <location>
        <begin position="263"/>
        <end position="276"/>
    </location>
</feature>
<accession>A0A9J6HAF2</accession>
<organism evidence="3 4">
    <name type="scientific">Haemaphysalis longicornis</name>
    <name type="common">Bush tick</name>
    <dbReference type="NCBI Taxonomy" id="44386"/>
    <lineage>
        <taxon>Eukaryota</taxon>
        <taxon>Metazoa</taxon>
        <taxon>Ecdysozoa</taxon>
        <taxon>Arthropoda</taxon>
        <taxon>Chelicerata</taxon>
        <taxon>Arachnida</taxon>
        <taxon>Acari</taxon>
        <taxon>Parasitiformes</taxon>
        <taxon>Ixodida</taxon>
        <taxon>Ixodoidea</taxon>
        <taxon>Ixodidae</taxon>
        <taxon>Haemaphysalinae</taxon>
        <taxon>Haemaphysalis</taxon>
    </lineage>
</organism>
<name>A0A9J6HAF2_HAELO</name>
<feature type="region of interest" description="Disordered" evidence="1">
    <location>
        <begin position="257"/>
        <end position="281"/>
    </location>
</feature>
<evidence type="ECO:0000313" key="4">
    <source>
        <dbReference type="Proteomes" id="UP000821853"/>
    </source>
</evidence>
<dbReference type="PANTHER" id="PTHR47163:SF2">
    <property type="entry name" value="SI:DKEY-17M8.2"/>
    <property type="match status" value="1"/>
</dbReference>
<evidence type="ECO:0000256" key="1">
    <source>
        <dbReference type="SAM" id="MobiDB-lite"/>
    </source>
</evidence>
<gene>
    <name evidence="3" type="ORF">HPB48_026285</name>
</gene>
<dbReference type="PANTHER" id="PTHR47163">
    <property type="entry name" value="DDE_TNP_IS1595 DOMAIN-CONTAINING PROTEIN"/>
    <property type="match status" value="1"/>
</dbReference>
<dbReference type="VEuPathDB" id="VectorBase:HLOH_051457"/>
<protein>
    <recommendedName>
        <fullName evidence="2">ISXO2-like transposase domain-containing protein</fullName>
    </recommendedName>
</protein>
<dbReference type="Proteomes" id="UP000821853">
    <property type="component" value="Unassembled WGS sequence"/>
</dbReference>
<reference evidence="3 4" key="1">
    <citation type="journal article" date="2020" name="Cell">
        <title>Large-Scale Comparative Analyses of Tick Genomes Elucidate Their Genetic Diversity and Vector Capacities.</title>
        <authorList>
            <consortium name="Tick Genome and Microbiome Consortium (TIGMIC)"/>
            <person name="Jia N."/>
            <person name="Wang J."/>
            <person name="Shi W."/>
            <person name="Du L."/>
            <person name="Sun Y."/>
            <person name="Zhan W."/>
            <person name="Jiang J.F."/>
            <person name="Wang Q."/>
            <person name="Zhang B."/>
            <person name="Ji P."/>
            <person name="Bell-Sakyi L."/>
            <person name="Cui X.M."/>
            <person name="Yuan T.T."/>
            <person name="Jiang B.G."/>
            <person name="Yang W.F."/>
            <person name="Lam T.T."/>
            <person name="Chang Q.C."/>
            <person name="Ding S.J."/>
            <person name="Wang X.J."/>
            <person name="Zhu J.G."/>
            <person name="Ruan X.D."/>
            <person name="Zhao L."/>
            <person name="Wei J.T."/>
            <person name="Ye R.Z."/>
            <person name="Que T.C."/>
            <person name="Du C.H."/>
            <person name="Zhou Y.H."/>
            <person name="Cheng J.X."/>
            <person name="Dai P.F."/>
            <person name="Guo W.B."/>
            <person name="Han X.H."/>
            <person name="Huang E.J."/>
            <person name="Li L.F."/>
            <person name="Wei W."/>
            <person name="Gao Y.C."/>
            <person name="Liu J.Z."/>
            <person name="Shao H.Z."/>
            <person name="Wang X."/>
            <person name="Wang C.C."/>
            <person name="Yang T.C."/>
            <person name="Huo Q.B."/>
            <person name="Li W."/>
            <person name="Chen H.Y."/>
            <person name="Chen S.E."/>
            <person name="Zhou L.G."/>
            <person name="Ni X.B."/>
            <person name="Tian J.H."/>
            <person name="Sheng Y."/>
            <person name="Liu T."/>
            <person name="Pan Y.S."/>
            <person name="Xia L.Y."/>
            <person name="Li J."/>
            <person name="Zhao F."/>
            <person name="Cao W.C."/>
        </authorList>
    </citation>
    <scope>NUCLEOTIDE SEQUENCE [LARGE SCALE GENOMIC DNA]</scope>
    <source>
        <strain evidence="3">HaeL-2018</strain>
    </source>
</reference>
<comment type="caution">
    <text evidence="3">The sequence shown here is derived from an EMBL/GenBank/DDBJ whole genome shotgun (WGS) entry which is preliminary data.</text>
</comment>
<dbReference type="EMBL" id="JABSTR010002022">
    <property type="protein sequence ID" value="KAH9384292.1"/>
    <property type="molecule type" value="Genomic_DNA"/>
</dbReference>
<sequence>MSSKYYRALDVTARERYHQKLTFHGEGLPDPLDPPLRQLMFVTNSKQWPSVHISNIYRYLVEGACFYSKEEFKSFKLSDVHNSFISGKCATTLPSGSTSQVVPLYKWSVFDDSVQSGSTSNFCLGAQLSPMTRTGAQRDDLQASSVIPRPQCNGREFSFSNPTKSSHEPKTTDEARYVRTYFIKRAHEQKPFPFHRRITGVTYVLYIQPTVHCDMTTVNPEDLHRAGSSFSANAALLQHEIQRVRKLSNSITLTTCPYSSGPHSRDNRAPAADKKPNSGRPSNNEYWGICKDLKFNPSFPDCVGQVVTYQRKSAKGHRPQFRCSGCRKQLSQLNGSNVLRGLPGQGSFFAFTDRLGRPNVRLTRKEIMWLAFSLCKDMPVALTKELMRGEFALSKQVLTDWRNLLREVVQEELRARPPFGGPNQVIQVDECLMRGKRKGNRGRLLTGDGVTRSTVDKGPWVFGMVCVETKEVRLFKVDARDAVTLGEKITQNIAPGTTIHSDEWAAYNCIPNLVDAAGSSMNYIWKTVNHTNNFVDPNTSTHTQNIESFWQKARRRLVRNGNKVTSDLLECHLLWLWWLSMNGRSRCKDTFLRLLEAIARKYPA</sequence>